<dbReference type="PANTHER" id="PTHR45749:SF37">
    <property type="entry name" value="OS05G0311600 PROTEIN"/>
    <property type="match status" value="1"/>
</dbReference>
<keyword evidence="3" id="KW-1185">Reference proteome</keyword>
<sequence>MSNHEPKPKRSKFIHTWFQRMNVESSSSNVVSEPSISSPNIDLELPLSIPEPNIDVEPPPSIPKPQNNINALERDPGLRCAIWKYPVNERDSIRKAYVLLGPFQPKLTFPFIKQGSQQRKFQFSWFKDNPWLEYSISLDRAYCFPCFLFDTENSRHHAFTVDGFKNWKRVCGVDNMLMKHVGGLNSPHHAAMHKWDLLRNPTKQIETFFQSKSLKDVEDNL</sequence>
<name>A0A2P6PS12_ROSCH</name>
<dbReference type="STRING" id="74649.A0A2P6PS12"/>
<accession>A0A2P6PS12</accession>
<dbReference type="PANTHER" id="PTHR45749">
    <property type="match status" value="1"/>
</dbReference>
<organism evidence="2 3">
    <name type="scientific">Rosa chinensis</name>
    <name type="common">China rose</name>
    <dbReference type="NCBI Taxonomy" id="74649"/>
    <lineage>
        <taxon>Eukaryota</taxon>
        <taxon>Viridiplantae</taxon>
        <taxon>Streptophyta</taxon>
        <taxon>Embryophyta</taxon>
        <taxon>Tracheophyta</taxon>
        <taxon>Spermatophyta</taxon>
        <taxon>Magnoliopsida</taxon>
        <taxon>eudicotyledons</taxon>
        <taxon>Gunneridae</taxon>
        <taxon>Pentapetalae</taxon>
        <taxon>rosids</taxon>
        <taxon>fabids</taxon>
        <taxon>Rosales</taxon>
        <taxon>Rosaceae</taxon>
        <taxon>Rosoideae</taxon>
        <taxon>Rosoideae incertae sedis</taxon>
        <taxon>Rosa</taxon>
    </lineage>
</organism>
<dbReference type="AlphaFoldDB" id="A0A2P6PS12"/>
<gene>
    <name evidence="2" type="ORF">RchiOBHm_Chr6g0275351</name>
</gene>
<reference evidence="2 3" key="1">
    <citation type="journal article" date="2018" name="Nat. Genet.">
        <title>The Rosa genome provides new insights in the design of modern roses.</title>
        <authorList>
            <person name="Bendahmane M."/>
        </authorList>
    </citation>
    <scope>NUCLEOTIDE SEQUENCE [LARGE SCALE GENOMIC DNA]</scope>
    <source>
        <strain evidence="3">cv. Old Blush</strain>
    </source>
</reference>
<dbReference type="InterPro" id="IPR006580">
    <property type="entry name" value="Znf_TTF"/>
</dbReference>
<proteinExistence type="predicted"/>
<evidence type="ECO:0000313" key="2">
    <source>
        <dbReference type="EMBL" id="PRQ24704.1"/>
    </source>
</evidence>
<dbReference type="Proteomes" id="UP000238479">
    <property type="component" value="Chromosome 6"/>
</dbReference>
<dbReference type="EMBL" id="PDCK01000044">
    <property type="protein sequence ID" value="PRQ24704.1"/>
    <property type="molecule type" value="Genomic_DNA"/>
</dbReference>
<dbReference type="SMART" id="SM00597">
    <property type="entry name" value="ZnF_TTF"/>
    <property type="match status" value="1"/>
</dbReference>
<evidence type="ECO:0000313" key="3">
    <source>
        <dbReference type="Proteomes" id="UP000238479"/>
    </source>
</evidence>
<dbReference type="Gramene" id="PRQ24704">
    <property type="protein sequence ID" value="PRQ24704"/>
    <property type="gene ID" value="RchiOBHm_Chr6g0275351"/>
</dbReference>
<evidence type="ECO:0000259" key="1">
    <source>
        <dbReference type="SMART" id="SM00597"/>
    </source>
</evidence>
<protein>
    <submittedName>
        <fullName evidence="2">Putative transcription factor and/or regulators TTF-type(Zn) family</fullName>
    </submittedName>
</protein>
<feature type="domain" description="TTF-type" evidence="1">
    <location>
        <begin position="117"/>
        <end position="207"/>
    </location>
</feature>
<comment type="caution">
    <text evidence="2">The sequence shown here is derived from an EMBL/GenBank/DDBJ whole genome shotgun (WGS) entry which is preliminary data.</text>
</comment>